<protein>
    <recommendedName>
        <fullName evidence="4">DUF2950 domain-containing protein</fullName>
    </recommendedName>
</protein>
<sequence>MNTFFKSAGLWAVLATTTVLCGTAPVLAQDTPFDSFTASTPAPQFDDPVAAVDKLKAALSSGDVDGLAVLLGIDAVKLKANEDAMNTYRQIREGAAKQVVVEDRDGKKIVEIGDKLWPLPFPLAKRGDGKWAFDTKAGFEEILDRRIGENELQAIDTMRNYVDAQQEYASADHDGDGVLEYAQNLISSPGKTDGLYWPSNQGDSDSPAGAFVEQAALERAKAGDGYFGYRFRILKGQGANIAGGDYSYIINGNMIVGFALVGWPVKYGETGVKTFLVSEKGVVYERDLGTNTAAAVAKMTRFNPDEKWDIVSN</sequence>
<dbReference type="Proteomes" id="UP000068164">
    <property type="component" value="Unassembled WGS sequence"/>
</dbReference>
<name>A0A109J3F7_9HYPH</name>
<proteinExistence type="predicted"/>
<dbReference type="Pfam" id="PF11453">
    <property type="entry name" value="DUF2950"/>
    <property type="match status" value="1"/>
</dbReference>
<dbReference type="EMBL" id="LNCD01000139">
    <property type="protein sequence ID" value="KWV41637.1"/>
    <property type="molecule type" value="Genomic_DNA"/>
</dbReference>
<evidence type="ECO:0000313" key="3">
    <source>
        <dbReference type="Proteomes" id="UP000068164"/>
    </source>
</evidence>
<keyword evidence="3" id="KW-1185">Reference proteome</keyword>
<comment type="caution">
    <text evidence="2">The sequence shown here is derived from an EMBL/GenBank/DDBJ whole genome shotgun (WGS) entry which is preliminary data.</text>
</comment>
<evidence type="ECO:0008006" key="4">
    <source>
        <dbReference type="Google" id="ProtNLM"/>
    </source>
</evidence>
<dbReference type="OrthoDB" id="108782at2"/>
<dbReference type="InterPro" id="IPR021556">
    <property type="entry name" value="DUF2950"/>
</dbReference>
<reference evidence="2 3" key="1">
    <citation type="submission" date="2015-11" db="EMBL/GenBank/DDBJ databases">
        <title>Draft Genome Sequence of the Strain BR 10423 (Rhizobium sp.) isolated from nodules of Mimosa pudica.</title>
        <authorList>
            <person name="Barauna A.C."/>
            <person name="Zilli J.E."/>
            <person name="Simoes-Araujo J.L."/>
            <person name="Reis V.M."/>
            <person name="James E.K."/>
            <person name="Reis F.B.Jr."/>
            <person name="Rouws L.F."/>
            <person name="Passos S.R."/>
            <person name="Gois S.R."/>
        </authorList>
    </citation>
    <scope>NUCLEOTIDE SEQUENCE [LARGE SCALE GENOMIC DNA]</scope>
    <source>
        <strain evidence="2 3">BR10423</strain>
    </source>
</reference>
<feature type="chain" id="PRO_5007136400" description="DUF2950 domain-containing protein" evidence="1">
    <location>
        <begin position="29"/>
        <end position="313"/>
    </location>
</feature>
<evidence type="ECO:0000313" key="2">
    <source>
        <dbReference type="EMBL" id="KWV41637.1"/>
    </source>
</evidence>
<organism evidence="2 3">
    <name type="scientific">Rhizobium altiplani</name>
    <dbReference type="NCBI Taxonomy" id="1864509"/>
    <lineage>
        <taxon>Bacteria</taxon>
        <taxon>Pseudomonadati</taxon>
        <taxon>Pseudomonadota</taxon>
        <taxon>Alphaproteobacteria</taxon>
        <taxon>Hyphomicrobiales</taxon>
        <taxon>Rhizobiaceae</taxon>
        <taxon>Rhizobium/Agrobacterium group</taxon>
        <taxon>Rhizobium</taxon>
    </lineage>
</organism>
<accession>A0A109J3F7</accession>
<dbReference type="RefSeq" id="WP_025658991.1">
    <property type="nucleotide sequence ID" value="NZ_LNCD01000139.1"/>
</dbReference>
<evidence type="ECO:0000256" key="1">
    <source>
        <dbReference type="SAM" id="SignalP"/>
    </source>
</evidence>
<gene>
    <name evidence="2" type="ORF">AS026_22975</name>
</gene>
<keyword evidence="1" id="KW-0732">Signal</keyword>
<feature type="signal peptide" evidence="1">
    <location>
        <begin position="1"/>
        <end position="28"/>
    </location>
</feature>
<dbReference type="AlphaFoldDB" id="A0A109J3F7"/>